<evidence type="ECO:0000313" key="2">
    <source>
        <dbReference type="EMBL" id="TGZ80349.1"/>
    </source>
</evidence>
<feature type="region of interest" description="Disordered" evidence="1">
    <location>
        <begin position="64"/>
        <end position="88"/>
    </location>
</feature>
<proteinExistence type="predicted"/>
<keyword evidence="3" id="KW-1185">Reference proteome</keyword>
<dbReference type="InParanoid" id="A0A4S2MUR6"/>
<organism evidence="2 3">
    <name type="scientific">Ascodesmis nigricans</name>
    <dbReference type="NCBI Taxonomy" id="341454"/>
    <lineage>
        <taxon>Eukaryota</taxon>
        <taxon>Fungi</taxon>
        <taxon>Dikarya</taxon>
        <taxon>Ascomycota</taxon>
        <taxon>Pezizomycotina</taxon>
        <taxon>Pezizomycetes</taxon>
        <taxon>Pezizales</taxon>
        <taxon>Ascodesmidaceae</taxon>
        <taxon>Ascodesmis</taxon>
    </lineage>
</organism>
<feature type="region of interest" description="Disordered" evidence="1">
    <location>
        <begin position="317"/>
        <end position="380"/>
    </location>
</feature>
<dbReference type="EMBL" id="ML220125">
    <property type="protein sequence ID" value="TGZ80349.1"/>
    <property type="molecule type" value="Genomic_DNA"/>
</dbReference>
<protein>
    <submittedName>
        <fullName evidence="2">Uncharacterized protein</fullName>
    </submittedName>
</protein>
<feature type="compositionally biased region" description="Low complexity" evidence="1">
    <location>
        <begin position="9"/>
        <end position="27"/>
    </location>
</feature>
<evidence type="ECO:0000256" key="1">
    <source>
        <dbReference type="SAM" id="MobiDB-lite"/>
    </source>
</evidence>
<dbReference type="AlphaFoldDB" id="A0A4S2MUR6"/>
<sequence>MGIPLWNGPSKPNRSKPSSSSTTATNSSRHHYRRHPRPLNSTGGNGVLTPPTFPFPIDHVLDRPNSRISRRPWGRPNFAEGRAARSSETLSELLRTAPRRSVGGIETSTRVGGDVVDGLGDRERSLSPGAPNNPWDRITRDYGLPLYCDPASSEILYGPRTVHGDSLAHPMENRVIVLGAIPRSMNPGAPPLERLPGESDEEFGSRRFWATWNGGLREIVMNAMTDAERGEGDGSNDINGADTAANSNDDGNSNNNNNNNNNSTTTTTTTTTSGNNNTIAPPELQPPHSAVPLPPFRLPSFSETAAILQRGLEELLAAEPSSRPNRDQESSDDDDDDEVGDDEEMDAILAREAARERERRRRRRESESGRRTGRGEEEWY</sequence>
<name>A0A4S2MUR6_9PEZI</name>
<feature type="region of interest" description="Disordered" evidence="1">
    <location>
        <begin position="1"/>
        <end position="51"/>
    </location>
</feature>
<evidence type="ECO:0000313" key="3">
    <source>
        <dbReference type="Proteomes" id="UP000298138"/>
    </source>
</evidence>
<feature type="compositionally biased region" description="Low complexity" evidence="1">
    <location>
        <begin position="239"/>
        <end position="278"/>
    </location>
</feature>
<accession>A0A4S2MUR6</accession>
<reference evidence="2 3" key="1">
    <citation type="submission" date="2019-04" db="EMBL/GenBank/DDBJ databases">
        <title>Comparative genomics and transcriptomics to analyze fruiting body development in filamentous ascomycetes.</title>
        <authorList>
            <consortium name="DOE Joint Genome Institute"/>
            <person name="Lutkenhaus R."/>
            <person name="Traeger S."/>
            <person name="Breuer J."/>
            <person name="Kuo A."/>
            <person name="Lipzen A."/>
            <person name="Pangilinan J."/>
            <person name="Dilworth D."/>
            <person name="Sandor L."/>
            <person name="Poggeler S."/>
            <person name="Barry K."/>
            <person name="Grigoriev I.V."/>
            <person name="Nowrousian M."/>
        </authorList>
    </citation>
    <scope>NUCLEOTIDE SEQUENCE [LARGE SCALE GENOMIC DNA]</scope>
    <source>
        <strain evidence="2 3">CBS 389.68</strain>
    </source>
</reference>
<feature type="compositionally biased region" description="Acidic residues" evidence="1">
    <location>
        <begin position="330"/>
        <end position="346"/>
    </location>
</feature>
<feature type="compositionally biased region" description="Basic and acidic residues" evidence="1">
    <location>
        <begin position="364"/>
        <end position="380"/>
    </location>
</feature>
<feature type="compositionally biased region" description="Basic residues" evidence="1">
    <location>
        <begin position="28"/>
        <end position="37"/>
    </location>
</feature>
<gene>
    <name evidence="2" type="ORF">EX30DRAFT_372291</name>
</gene>
<feature type="region of interest" description="Disordered" evidence="1">
    <location>
        <begin position="227"/>
        <end position="297"/>
    </location>
</feature>
<dbReference type="Proteomes" id="UP000298138">
    <property type="component" value="Unassembled WGS sequence"/>
</dbReference>
<feature type="region of interest" description="Disordered" evidence="1">
    <location>
        <begin position="101"/>
        <end position="134"/>
    </location>
</feature>